<proteinExistence type="predicted"/>
<dbReference type="EMBL" id="MN740012">
    <property type="protein sequence ID" value="QHT83855.1"/>
    <property type="molecule type" value="Genomic_DNA"/>
</dbReference>
<reference evidence="1" key="1">
    <citation type="journal article" date="2020" name="Nature">
        <title>Giant virus diversity and host interactions through global metagenomics.</title>
        <authorList>
            <person name="Schulz F."/>
            <person name="Roux S."/>
            <person name="Paez-Espino D."/>
            <person name="Jungbluth S."/>
            <person name="Walsh D.A."/>
            <person name="Denef V.J."/>
            <person name="McMahon K.D."/>
            <person name="Konstantinidis K.T."/>
            <person name="Eloe-Fadrosh E.A."/>
            <person name="Kyrpides N.C."/>
            <person name="Woyke T."/>
        </authorList>
    </citation>
    <scope>NUCLEOTIDE SEQUENCE</scope>
    <source>
        <strain evidence="1">GVMAG-M-3300023184-168</strain>
    </source>
</reference>
<accession>A0A6C0HUL4</accession>
<evidence type="ECO:0000313" key="1">
    <source>
        <dbReference type="EMBL" id="QHT83855.1"/>
    </source>
</evidence>
<dbReference type="AlphaFoldDB" id="A0A6C0HUL4"/>
<sequence length="118" mass="13364">MASTRNLNTPGDYKMEQKAYRDNLDYLTDKNNNYGIPEKIHFAGDGLLMGRIASESLSSNSCDVESFLRGIGSTNLVEPMSDVKPDIRNYKSLDIMNRIPMVMPRPLSVSKNQRPYMN</sequence>
<organism evidence="1">
    <name type="scientific">viral metagenome</name>
    <dbReference type="NCBI Taxonomy" id="1070528"/>
    <lineage>
        <taxon>unclassified sequences</taxon>
        <taxon>metagenomes</taxon>
        <taxon>organismal metagenomes</taxon>
    </lineage>
</organism>
<protein>
    <submittedName>
        <fullName evidence="1">Uncharacterized protein</fullName>
    </submittedName>
</protein>
<name>A0A6C0HUL4_9ZZZZ</name>